<feature type="region of interest" description="Disordered" evidence="1">
    <location>
        <begin position="107"/>
        <end position="136"/>
    </location>
</feature>
<dbReference type="RefSeq" id="WP_121160339.1">
    <property type="nucleotide sequence ID" value="NZ_RBKT01000001.1"/>
</dbReference>
<dbReference type="EMBL" id="RBKT01000001">
    <property type="protein sequence ID" value="RKR92329.1"/>
    <property type="molecule type" value="Genomic_DNA"/>
</dbReference>
<keyword evidence="3" id="KW-1185">Reference proteome</keyword>
<sequence>MTDREQLAAVLVVDAAHRVVAEIAPDELEVFDGVVAGWRERPVGIARQRPVPGSSIGFGIDTALVSDVALQAVAAAVSEVLVLGLTGIGAEIRAGWQRRRTRVRVTGATATADGQQPEAAEPTVGSGSAAAGVAGGATADPTPVAAQLGLTESQVEQLRAACRRHALALGLSAESADLLADATVGAVVAPGPR</sequence>
<feature type="compositionally biased region" description="Low complexity" evidence="1">
    <location>
        <begin position="123"/>
        <end position="136"/>
    </location>
</feature>
<name>A0A495JW10_9ACTN</name>
<dbReference type="AlphaFoldDB" id="A0A495JW10"/>
<evidence type="ECO:0000313" key="3">
    <source>
        <dbReference type="Proteomes" id="UP000277671"/>
    </source>
</evidence>
<organism evidence="2 3">
    <name type="scientific">Micromonospora pisi</name>
    <dbReference type="NCBI Taxonomy" id="589240"/>
    <lineage>
        <taxon>Bacteria</taxon>
        <taxon>Bacillati</taxon>
        <taxon>Actinomycetota</taxon>
        <taxon>Actinomycetes</taxon>
        <taxon>Micromonosporales</taxon>
        <taxon>Micromonosporaceae</taxon>
        <taxon>Micromonospora</taxon>
    </lineage>
</organism>
<gene>
    <name evidence="2" type="ORF">BDK92_6767</name>
</gene>
<comment type="caution">
    <text evidence="2">The sequence shown here is derived from an EMBL/GenBank/DDBJ whole genome shotgun (WGS) entry which is preliminary data.</text>
</comment>
<reference evidence="2" key="1">
    <citation type="submission" date="2018-10" db="EMBL/GenBank/DDBJ databases">
        <title>Sequencing the genomes of 1000 actinobacteria strains.</title>
        <authorList>
            <person name="Klenk H.-P."/>
        </authorList>
    </citation>
    <scope>NUCLEOTIDE SEQUENCE [LARGE SCALE GENOMIC DNA]</scope>
    <source>
        <strain evidence="2">DSM 45175</strain>
    </source>
</reference>
<dbReference type="Proteomes" id="UP000277671">
    <property type="component" value="Unassembled WGS sequence"/>
</dbReference>
<proteinExistence type="predicted"/>
<evidence type="ECO:0000313" key="2">
    <source>
        <dbReference type="EMBL" id="RKR92329.1"/>
    </source>
</evidence>
<protein>
    <submittedName>
        <fullName evidence="2">Uncharacterized protein</fullName>
    </submittedName>
</protein>
<evidence type="ECO:0000256" key="1">
    <source>
        <dbReference type="SAM" id="MobiDB-lite"/>
    </source>
</evidence>
<accession>A0A495JW10</accession>